<feature type="region of interest" description="Disordered" evidence="1">
    <location>
        <begin position="38"/>
        <end position="89"/>
    </location>
</feature>
<dbReference type="VEuPathDB" id="TriTrypDB:TRSC58_01063"/>
<dbReference type="EMBL" id="AUPL01001063">
    <property type="protein sequence ID" value="ESL11194.1"/>
    <property type="molecule type" value="Genomic_DNA"/>
</dbReference>
<proteinExistence type="predicted"/>
<name>A0A061J8G5_TRYRA</name>
<keyword evidence="3" id="KW-1185">Reference proteome</keyword>
<evidence type="ECO:0000313" key="2">
    <source>
        <dbReference type="EMBL" id="ESL11194.1"/>
    </source>
</evidence>
<sequence>MTTALLLIFFYFVLCSLSIFLFLPSMVLRVQEEKRQEQEEGMARRQRVPHHKEHRRKRNKNPKLSPFQREQKRKKLANQVPLSSMRNDSLRDYPVSQRAVMKYLIAKQHRLQERRRQREEGLQKKQRDTEEQISTTTTNNEQLCEFNGCASSPTVTLSSVTQTTFPSNVNPPAMEVVAKKRKENCVKKAKKTSLITPVALNEEIAASLTPPIIAFKTLGAGEREKQENSVEAIIARKKEKKHRKKADARRERVREALRKTEEQLKEEVFSVKGGKKRNRADRVDAKNAAFERELKQMQREKEKAEAAAVAEKQAAGNSEKGTKKKTRKQITFSDGVENAGADVPHRVMRYPGDKGSKVPRDFCELVDVVRYGERVEAPPVFDALPRHDASISRLAKRLEFSSRESSKKGIASSQQERLQLLSSVSGVGEGRRLERLGLGSVATSAAARPVGAFKKLSKEEEMQRLREAVMDAYRRNKRTGAEARKSVDMHHQFPVFS</sequence>
<accession>A0A061J8G5</accession>
<feature type="region of interest" description="Disordered" evidence="1">
    <location>
        <begin position="298"/>
        <end position="328"/>
    </location>
</feature>
<feature type="region of interest" description="Disordered" evidence="1">
    <location>
        <begin position="111"/>
        <end position="139"/>
    </location>
</feature>
<feature type="compositionally biased region" description="Basic and acidic residues" evidence="1">
    <location>
        <begin position="111"/>
        <end position="130"/>
    </location>
</feature>
<dbReference type="AlphaFoldDB" id="A0A061J8G5"/>
<protein>
    <submittedName>
        <fullName evidence="2">Uncharacterized protein</fullName>
    </submittedName>
</protein>
<feature type="compositionally biased region" description="Low complexity" evidence="1">
    <location>
        <begin position="306"/>
        <end position="315"/>
    </location>
</feature>
<gene>
    <name evidence="2" type="ORF">TRSC58_01063</name>
</gene>
<comment type="caution">
    <text evidence="2">The sequence shown here is derived from an EMBL/GenBank/DDBJ whole genome shotgun (WGS) entry which is preliminary data.</text>
</comment>
<feature type="compositionally biased region" description="Basic residues" evidence="1">
    <location>
        <begin position="44"/>
        <end position="61"/>
    </location>
</feature>
<dbReference type="OrthoDB" id="273469at2759"/>
<dbReference type="Proteomes" id="UP000031737">
    <property type="component" value="Unassembled WGS sequence"/>
</dbReference>
<reference evidence="2 3" key="1">
    <citation type="submission" date="2013-07" db="EMBL/GenBank/DDBJ databases">
        <authorList>
            <person name="Stoco P.H."/>
            <person name="Wagner G."/>
            <person name="Gerber A."/>
            <person name="Zaha A."/>
            <person name="Thompson C."/>
            <person name="Bartholomeu D.C."/>
            <person name="Luckemeyer D.D."/>
            <person name="Bahia D."/>
            <person name="Loreto E."/>
            <person name="Prestes E.B."/>
            <person name="Lima F.M."/>
            <person name="Rodrigues-Luiz G."/>
            <person name="Vallejo G.A."/>
            <person name="Filho J.F."/>
            <person name="Monteiro K.M."/>
            <person name="Tyler K.M."/>
            <person name="de Almeida L.G."/>
            <person name="Ortiz M.F."/>
            <person name="Siervo M.A."/>
            <person name="de Moraes M.H."/>
            <person name="Cunha O.L."/>
            <person name="Mendonca-Neto R."/>
            <person name="Silva R."/>
            <person name="Teixeira S.M."/>
            <person name="Murta S.M."/>
            <person name="Sincero T.C."/>
            <person name="Mendes T.A."/>
            <person name="Urmenyi T.P."/>
            <person name="Silva V.G."/>
            <person name="da Rocha W.D."/>
            <person name="Andersson B."/>
            <person name="Romanha A.J."/>
            <person name="Steindel M."/>
            <person name="de Vasconcelos A.T."/>
            <person name="Grisard E.C."/>
        </authorList>
    </citation>
    <scope>NUCLEOTIDE SEQUENCE [LARGE SCALE GENOMIC DNA]</scope>
    <source>
        <strain evidence="2 3">SC58</strain>
    </source>
</reference>
<evidence type="ECO:0000256" key="1">
    <source>
        <dbReference type="SAM" id="MobiDB-lite"/>
    </source>
</evidence>
<evidence type="ECO:0000313" key="3">
    <source>
        <dbReference type="Proteomes" id="UP000031737"/>
    </source>
</evidence>
<organism evidence="2 3">
    <name type="scientific">Trypanosoma rangeli SC58</name>
    <dbReference type="NCBI Taxonomy" id="429131"/>
    <lineage>
        <taxon>Eukaryota</taxon>
        <taxon>Discoba</taxon>
        <taxon>Euglenozoa</taxon>
        <taxon>Kinetoplastea</taxon>
        <taxon>Metakinetoplastina</taxon>
        <taxon>Trypanosomatida</taxon>
        <taxon>Trypanosomatidae</taxon>
        <taxon>Trypanosoma</taxon>
        <taxon>Herpetosoma</taxon>
    </lineage>
</organism>